<dbReference type="OrthoDB" id="9180646at2"/>
<dbReference type="KEGG" id="des:DSOUD_0798"/>
<evidence type="ECO:0000256" key="1">
    <source>
        <dbReference type="SAM" id="SignalP"/>
    </source>
</evidence>
<reference evidence="2 3" key="1">
    <citation type="submission" date="2015-07" db="EMBL/GenBank/DDBJ databases">
        <title>Isolation and Genomic Characterization of a Novel Halophilic Metal-Reducing Deltaproteobacterium from the Deep Subsurface.</title>
        <authorList>
            <person name="Badalamenti J.P."/>
            <person name="Summers Z.M."/>
            <person name="Gralnick J.A."/>
            <person name="Bond D.R."/>
        </authorList>
    </citation>
    <scope>NUCLEOTIDE SEQUENCE [LARGE SCALE GENOMIC DNA]</scope>
    <source>
        <strain evidence="2 3">WTL</strain>
    </source>
</reference>
<dbReference type="AlphaFoldDB" id="A0A0M4D4N8"/>
<organism evidence="2 3">
    <name type="scientific">Desulfuromonas soudanensis</name>
    <dbReference type="NCBI Taxonomy" id="1603606"/>
    <lineage>
        <taxon>Bacteria</taxon>
        <taxon>Pseudomonadati</taxon>
        <taxon>Thermodesulfobacteriota</taxon>
        <taxon>Desulfuromonadia</taxon>
        <taxon>Desulfuromonadales</taxon>
        <taxon>Desulfuromonadaceae</taxon>
        <taxon>Desulfuromonas</taxon>
    </lineage>
</organism>
<dbReference type="RefSeq" id="WP_053549779.1">
    <property type="nucleotide sequence ID" value="NZ_CP010802.1"/>
</dbReference>
<evidence type="ECO:0008006" key="4">
    <source>
        <dbReference type="Google" id="ProtNLM"/>
    </source>
</evidence>
<proteinExistence type="predicted"/>
<name>A0A0M4D4N8_9BACT</name>
<evidence type="ECO:0000313" key="3">
    <source>
        <dbReference type="Proteomes" id="UP000057158"/>
    </source>
</evidence>
<gene>
    <name evidence="2" type="ORF">DSOUD_0798</name>
</gene>
<dbReference type="EMBL" id="CP010802">
    <property type="protein sequence ID" value="ALC15585.1"/>
    <property type="molecule type" value="Genomic_DNA"/>
</dbReference>
<sequence length="140" mass="14930">MKRRFVGFLMIAGSLLLTGAAAAAGTGMKPGLWEITTTMEMPGLPFAPPPATMTHCYTAEEVSDRGSLVPPQEGDCRVTDTTTSGNRITWTVVCSGENSGRGSGEMVFTGDSAYTGSMVFEMEGMTMKSRYQARRLGNCP</sequence>
<accession>A0A0M4D4N8</accession>
<dbReference type="PATRIC" id="fig|1603606.3.peg.875"/>
<keyword evidence="3" id="KW-1185">Reference proteome</keyword>
<evidence type="ECO:0000313" key="2">
    <source>
        <dbReference type="EMBL" id="ALC15585.1"/>
    </source>
</evidence>
<dbReference type="InterPro" id="IPR022061">
    <property type="entry name" value="DUF3617"/>
</dbReference>
<feature type="chain" id="PRO_5005791927" description="DUF3617 family protein" evidence="1">
    <location>
        <begin position="24"/>
        <end position="140"/>
    </location>
</feature>
<protein>
    <recommendedName>
        <fullName evidence="4">DUF3617 family protein</fullName>
    </recommendedName>
</protein>
<feature type="signal peptide" evidence="1">
    <location>
        <begin position="1"/>
        <end position="23"/>
    </location>
</feature>
<dbReference type="Proteomes" id="UP000057158">
    <property type="component" value="Chromosome"/>
</dbReference>
<dbReference type="STRING" id="1603606.DSOUD_0798"/>
<dbReference type="Pfam" id="PF12276">
    <property type="entry name" value="DUF3617"/>
    <property type="match status" value="1"/>
</dbReference>
<keyword evidence="1" id="KW-0732">Signal</keyword>